<dbReference type="FunFam" id="3.30.160.20:FF:000003">
    <property type="entry name" value="Ribonuclease 3"/>
    <property type="match status" value="1"/>
</dbReference>
<dbReference type="SMART" id="SM00358">
    <property type="entry name" value="DSRM"/>
    <property type="match status" value="1"/>
</dbReference>
<dbReference type="Gene3D" id="1.10.1520.10">
    <property type="entry name" value="Ribonuclease III domain"/>
    <property type="match status" value="1"/>
</dbReference>
<evidence type="ECO:0000256" key="14">
    <source>
        <dbReference type="ARBA" id="ARBA00022884"/>
    </source>
</evidence>
<protein>
    <recommendedName>
        <fullName evidence="15">Ribonuclease 3</fullName>
        <ecNumber evidence="15">3.1.26.3</ecNumber>
    </recommendedName>
    <alternativeName>
        <fullName evidence="15">Ribonuclease III</fullName>
        <shortName evidence="15">RNase III</shortName>
    </alternativeName>
</protein>
<dbReference type="GO" id="GO:0019843">
    <property type="term" value="F:rRNA binding"/>
    <property type="evidence" value="ECO:0007669"/>
    <property type="project" value="UniProtKB-KW"/>
</dbReference>
<keyword evidence="12 15" id="KW-0378">Hydrolase</keyword>
<dbReference type="GO" id="GO:0003725">
    <property type="term" value="F:double-stranded RNA binding"/>
    <property type="evidence" value="ECO:0007669"/>
    <property type="project" value="TreeGrafter"/>
</dbReference>
<dbReference type="EC" id="3.1.26.3" evidence="15"/>
<dbReference type="SUPFAM" id="SSF69065">
    <property type="entry name" value="RNase III domain-like"/>
    <property type="match status" value="1"/>
</dbReference>
<evidence type="ECO:0000256" key="7">
    <source>
        <dbReference type="ARBA" id="ARBA00022664"/>
    </source>
</evidence>
<keyword evidence="14 15" id="KW-0694">RNA-binding</keyword>
<evidence type="ECO:0000313" key="19">
    <source>
        <dbReference type="Proteomes" id="UP000748332"/>
    </source>
</evidence>
<evidence type="ECO:0000256" key="15">
    <source>
        <dbReference type="HAMAP-Rule" id="MF_00104"/>
    </source>
</evidence>
<feature type="binding site" evidence="15">
    <location>
        <position position="53"/>
    </location>
    <ligand>
        <name>Mg(2+)</name>
        <dbReference type="ChEBI" id="CHEBI:18420"/>
    </ligand>
</feature>
<reference evidence="18" key="2">
    <citation type="journal article" date="2021" name="Microbiome">
        <title>Successional dynamics and alternative stable states in a saline activated sludge microbial community over 9 years.</title>
        <authorList>
            <person name="Wang Y."/>
            <person name="Ye J."/>
            <person name="Ju F."/>
            <person name="Liu L."/>
            <person name="Boyd J.A."/>
            <person name="Deng Y."/>
            <person name="Parks D.H."/>
            <person name="Jiang X."/>
            <person name="Yin X."/>
            <person name="Woodcroft B.J."/>
            <person name="Tyson G.W."/>
            <person name="Hugenholtz P."/>
            <person name="Polz M.F."/>
            <person name="Zhang T."/>
        </authorList>
    </citation>
    <scope>NUCLEOTIDE SEQUENCE</scope>
    <source>
        <strain evidence="18">HKST-UBA16</strain>
    </source>
</reference>
<evidence type="ECO:0000259" key="16">
    <source>
        <dbReference type="PROSITE" id="PS50137"/>
    </source>
</evidence>
<comment type="catalytic activity">
    <reaction evidence="1 15">
        <text>Endonucleolytic cleavage to 5'-phosphomonoester.</text>
        <dbReference type="EC" id="3.1.26.3"/>
    </reaction>
</comment>
<keyword evidence="9 15" id="KW-0540">Nuclease</keyword>
<comment type="similarity">
    <text evidence="3">Belongs to the ribonuclease III family.</text>
</comment>
<evidence type="ECO:0000256" key="10">
    <source>
        <dbReference type="ARBA" id="ARBA00022723"/>
    </source>
</evidence>
<feature type="active site" evidence="15">
    <location>
        <position position="57"/>
    </location>
</feature>
<dbReference type="CDD" id="cd10845">
    <property type="entry name" value="DSRM_RNAse_III_family"/>
    <property type="match status" value="1"/>
</dbReference>
<evidence type="ECO:0000256" key="5">
    <source>
        <dbReference type="ARBA" id="ARBA00022490"/>
    </source>
</evidence>
<evidence type="ECO:0000256" key="2">
    <source>
        <dbReference type="ARBA" id="ARBA00004496"/>
    </source>
</evidence>
<dbReference type="InterPro" id="IPR011907">
    <property type="entry name" value="RNase_III"/>
</dbReference>
<evidence type="ECO:0000313" key="18">
    <source>
        <dbReference type="EMBL" id="MCA9375321.1"/>
    </source>
</evidence>
<dbReference type="PANTHER" id="PTHR11207">
    <property type="entry name" value="RIBONUCLEASE III"/>
    <property type="match status" value="1"/>
</dbReference>
<feature type="domain" description="DRBM" evidence="16">
    <location>
        <begin position="167"/>
        <end position="236"/>
    </location>
</feature>
<feature type="domain" description="RNase III" evidence="17">
    <location>
        <begin position="11"/>
        <end position="140"/>
    </location>
</feature>
<dbReference type="InterPro" id="IPR036389">
    <property type="entry name" value="RNase_III_sf"/>
</dbReference>
<dbReference type="GO" id="GO:0006364">
    <property type="term" value="P:rRNA processing"/>
    <property type="evidence" value="ECO:0007669"/>
    <property type="project" value="UniProtKB-UniRule"/>
</dbReference>
<evidence type="ECO:0000256" key="3">
    <source>
        <dbReference type="ARBA" id="ARBA00010183"/>
    </source>
</evidence>
<dbReference type="CDD" id="cd00593">
    <property type="entry name" value="RIBOc"/>
    <property type="match status" value="1"/>
</dbReference>
<dbReference type="GO" id="GO:0042802">
    <property type="term" value="F:identical protein binding"/>
    <property type="evidence" value="ECO:0007669"/>
    <property type="project" value="UniProtKB-ARBA"/>
</dbReference>
<evidence type="ECO:0000256" key="9">
    <source>
        <dbReference type="ARBA" id="ARBA00022722"/>
    </source>
</evidence>
<dbReference type="PROSITE" id="PS50137">
    <property type="entry name" value="DS_RBD"/>
    <property type="match status" value="1"/>
</dbReference>
<dbReference type="GO" id="GO:0046872">
    <property type="term" value="F:metal ion binding"/>
    <property type="evidence" value="ECO:0007669"/>
    <property type="project" value="UniProtKB-KW"/>
</dbReference>
<evidence type="ECO:0000256" key="4">
    <source>
        <dbReference type="ARBA" id="ARBA00011738"/>
    </source>
</evidence>
<comment type="caution">
    <text evidence="18">The sequence shown here is derived from an EMBL/GenBank/DDBJ whole genome shotgun (WGS) entry which is preliminary data.</text>
</comment>
<accession>A0A955HZQ8</accession>
<dbReference type="PANTHER" id="PTHR11207:SF0">
    <property type="entry name" value="RIBONUCLEASE 3"/>
    <property type="match status" value="1"/>
</dbReference>
<dbReference type="GO" id="GO:0006397">
    <property type="term" value="P:mRNA processing"/>
    <property type="evidence" value="ECO:0007669"/>
    <property type="project" value="UniProtKB-UniRule"/>
</dbReference>
<feature type="active site" evidence="15">
    <location>
        <position position="129"/>
    </location>
</feature>
<name>A0A955HZQ8_9BACT</name>
<keyword evidence="6 15" id="KW-0698">rRNA processing</keyword>
<reference evidence="18" key="1">
    <citation type="submission" date="2020-04" db="EMBL/GenBank/DDBJ databases">
        <authorList>
            <person name="Zhang T."/>
        </authorList>
    </citation>
    <scope>NUCLEOTIDE SEQUENCE</scope>
    <source>
        <strain evidence="18">HKST-UBA16</strain>
    </source>
</reference>
<evidence type="ECO:0000256" key="1">
    <source>
        <dbReference type="ARBA" id="ARBA00000109"/>
    </source>
</evidence>
<dbReference type="PROSITE" id="PS50142">
    <property type="entry name" value="RNASE_3_2"/>
    <property type="match status" value="1"/>
</dbReference>
<dbReference type="EMBL" id="JAGQLM010000145">
    <property type="protein sequence ID" value="MCA9375321.1"/>
    <property type="molecule type" value="Genomic_DNA"/>
</dbReference>
<dbReference type="GO" id="GO:0005737">
    <property type="term" value="C:cytoplasm"/>
    <property type="evidence" value="ECO:0007669"/>
    <property type="project" value="UniProtKB-SubCell"/>
</dbReference>
<keyword evidence="7 15" id="KW-0507">mRNA processing</keyword>
<evidence type="ECO:0000256" key="13">
    <source>
        <dbReference type="ARBA" id="ARBA00022842"/>
    </source>
</evidence>
<evidence type="ECO:0000256" key="6">
    <source>
        <dbReference type="ARBA" id="ARBA00022552"/>
    </source>
</evidence>
<dbReference type="HAMAP" id="MF_00104">
    <property type="entry name" value="RNase_III"/>
    <property type="match status" value="1"/>
</dbReference>
<dbReference type="FunFam" id="1.10.1520.10:FF:000001">
    <property type="entry name" value="Ribonuclease 3"/>
    <property type="match status" value="1"/>
</dbReference>
<dbReference type="Pfam" id="PF00035">
    <property type="entry name" value="dsrm"/>
    <property type="match status" value="1"/>
</dbReference>
<dbReference type="PROSITE" id="PS00517">
    <property type="entry name" value="RNASE_3_1"/>
    <property type="match status" value="1"/>
</dbReference>
<keyword evidence="11 15" id="KW-0255">Endonuclease</keyword>
<feature type="binding site" evidence="15">
    <location>
        <position position="126"/>
    </location>
    <ligand>
        <name>Mg(2+)</name>
        <dbReference type="ChEBI" id="CHEBI:18420"/>
    </ligand>
</feature>
<evidence type="ECO:0000256" key="12">
    <source>
        <dbReference type="ARBA" id="ARBA00022801"/>
    </source>
</evidence>
<evidence type="ECO:0000259" key="17">
    <source>
        <dbReference type="PROSITE" id="PS50142"/>
    </source>
</evidence>
<comment type="subcellular location">
    <subcellularLocation>
        <location evidence="2 15">Cytoplasm</location>
    </subcellularLocation>
</comment>
<keyword evidence="15" id="KW-0699">rRNA-binding</keyword>
<proteinExistence type="inferred from homology"/>
<keyword evidence="5 15" id="KW-0963">Cytoplasm</keyword>
<dbReference type="InterPro" id="IPR000999">
    <property type="entry name" value="RNase_III_dom"/>
</dbReference>
<dbReference type="GO" id="GO:0010468">
    <property type="term" value="P:regulation of gene expression"/>
    <property type="evidence" value="ECO:0007669"/>
    <property type="project" value="TreeGrafter"/>
</dbReference>
<dbReference type="AlphaFoldDB" id="A0A955HZQ8"/>
<sequence length="243" mass="27772">MKRERKKDQKLNEFAESIKVEFNDLDLLKKALTHRSYVNENREDQPKHNERLEFLGDAVLELIVSEHLFHNYLDKPEGDLTSFRAASVKTETLASLSRQLNVGGYLYMSKGEEETGVRDKDYLLANAFEAILGAIYLDQGYDIAKDYVLRCLSPLTKEIVEKRLDIDAKTKFQEIAQSLYKMTPIYKTVGESGPDHDKIFTMAAFIGEKEWGRGEGTSKQKAEEEAAQKAIEKIEKTQRKVVG</sequence>
<comment type="cofactor">
    <cofactor evidence="15">
        <name>Mg(2+)</name>
        <dbReference type="ChEBI" id="CHEBI:18420"/>
    </cofactor>
</comment>
<dbReference type="InterPro" id="IPR014720">
    <property type="entry name" value="dsRBD_dom"/>
</dbReference>
<dbReference type="GO" id="GO:0008033">
    <property type="term" value="P:tRNA processing"/>
    <property type="evidence" value="ECO:0007669"/>
    <property type="project" value="UniProtKB-KW"/>
</dbReference>
<organism evidence="18 19">
    <name type="scientific">Candidatus Dojkabacteria bacterium</name>
    <dbReference type="NCBI Taxonomy" id="2099670"/>
    <lineage>
        <taxon>Bacteria</taxon>
        <taxon>Candidatus Dojkabacteria</taxon>
    </lineage>
</organism>
<keyword evidence="8 15" id="KW-0819">tRNA processing</keyword>
<comment type="subunit">
    <text evidence="4 15">Homodimer.</text>
</comment>
<dbReference type="SMART" id="SM00535">
    <property type="entry name" value="RIBOc"/>
    <property type="match status" value="1"/>
</dbReference>
<dbReference type="Gene3D" id="3.30.160.20">
    <property type="match status" value="1"/>
</dbReference>
<keyword evidence="13 15" id="KW-0460">Magnesium</keyword>
<dbReference type="NCBIfam" id="TIGR02191">
    <property type="entry name" value="RNaseIII"/>
    <property type="match status" value="1"/>
</dbReference>
<gene>
    <name evidence="15 18" type="primary">rnc</name>
    <name evidence="18" type="ORF">KC622_03250</name>
</gene>
<evidence type="ECO:0000256" key="11">
    <source>
        <dbReference type="ARBA" id="ARBA00022759"/>
    </source>
</evidence>
<dbReference type="Pfam" id="PF14622">
    <property type="entry name" value="Ribonucleas_3_3"/>
    <property type="match status" value="1"/>
</dbReference>
<keyword evidence="10 15" id="KW-0479">Metal-binding</keyword>
<dbReference type="Proteomes" id="UP000748332">
    <property type="component" value="Unassembled WGS sequence"/>
</dbReference>
<comment type="function">
    <text evidence="15">Digests double-stranded RNA. Involved in the processing of primary rRNA transcript to yield the immediate precursors to the large and small rRNAs (23S and 16S). Processes some mRNAs, and tRNAs when they are encoded in the rRNA operon. Processes pre-crRNA and tracrRNA of type II CRISPR loci if present in the organism.</text>
</comment>
<dbReference type="SUPFAM" id="SSF54768">
    <property type="entry name" value="dsRNA-binding domain-like"/>
    <property type="match status" value="1"/>
</dbReference>
<feature type="binding site" evidence="15">
    <location>
        <position position="129"/>
    </location>
    <ligand>
        <name>Mg(2+)</name>
        <dbReference type="ChEBI" id="CHEBI:18420"/>
    </ligand>
</feature>
<evidence type="ECO:0000256" key="8">
    <source>
        <dbReference type="ARBA" id="ARBA00022694"/>
    </source>
</evidence>
<dbReference type="GO" id="GO:0004525">
    <property type="term" value="F:ribonuclease III activity"/>
    <property type="evidence" value="ECO:0007669"/>
    <property type="project" value="UniProtKB-UniRule"/>
</dbReference>